<evidence type="ECO:0000256" key="1">
    <source>
        <dbReference type="SAM" id="SignalP"/>
    </source>
</evidence>
<gene>
    <name evidence="3" type="ORF">HDF22_000474</name>
</gene>
<proteinExistence type="predicted"/>
<name>A0A841J5S7_9SPHI</name>
<reference evidence="3 4" key="1">
    <citation type="submission" date="2020-08" db="EMBL/GenBank/DDBJ databases">
        <title>Genomic Encyclopedia of Type Strains, Phase IV (KMG-V): Genome sequencing to study the core and pangenomes of soil and plant-associated prokaryotes.</title>
        <authorList>
            <person name="Whitman W."/>
        </authorList>
    </citation>
    <scope>NUCLEOTIDE SEQUENCE [LARGE SCALE GENOMIC DNA]</scope>
    <source>
        <strain evidence="3 4">MP601</strain>
    </source>
</reference>
<feature type="domain" description="PKD" evidence="2">
    <location>
        <begin position="1124"/>
        <end position="1185"/>
    </location>
</feature>
<dbReference type="CDD" id="cd00146">
    <property type="entry name" value="PKD"/>
    <property type="match status" value="1"/>
</dbReference>
<accession>A0A841J5S7</accession>
<dbReference type="EMBL" id="JACHCA010000001">
    <property type="protein sequence ID" value="MBB6126373.1"/>
    <property type="molecule type" value="Genomic_DNA"/>
</dbReference>
<dbReference type="InterPro" id="IPR035986">
    <property type="entry name" value="PKD_dom_sf"/>
</dbReference>
<dbReference type="Pfam" id="PF18911">
    <property type="entry name" value="PKD_4"/>
    <property type="match status" value="1"/>
</dbReference>
<dbReference type="Gene3D" id="2.60.40.10">
    <property type="entry name" value="Immunoglobulins"/>
    <property type="match status" value="1"/>
</dbReference>
<dbReference type="Proteomes" id="UP000548326">
    <property type="component" value="Unassembled WGS sequence"/>
</dbReference>
<dbReference type="PROSITE" id="PS50093">
    <property type="entry name" value="PKD"/>
    <property type="match status" value="1"/>
</dbReference>
<comment type="caution">
    <text evidence="3">The sequence shown here is derived from an EMBL/GenBank/DDBJ whole genome shotgun (WGS) entry which is preliminary data.</text>
</comment>
<dbReference type="InterPro" id="IPR013783">
    <property type="entry name" value="Ig-like_fold"/>
</dbReference>
<dbReference type="RefSeq" id="WP_183585391.1">
    <property type="nucleotide sequence ID" value="NZ_JACHCA010000001.1"/>
</dbReference>
<dbReference type="InterPro" id="IPR000601">
    <property type="entry name" value="PKD_dom"/>
</dbReference>
<evidence type="ECO:0000313" key="4">
    <source>
        <dbReference type="Proteomes" id="UP000548326"/>
    </source>
</evidence>
<keyword evidence="1" id="KW-0732">Signal</keyword>
<feature type="chain" id="PRO_5032516023" description="PKD domain-containing protein" evidence="1">
    <location>
        <begin position="23"/>
        <end position="1326"/>
    </location>
</feature>
<protein>
    <recommendedName>
        <fullName evidence="2">PKD domain-containing protein</fullName>
    </recommendedName>
</protein>
<evidence type="ECO:0000259" key="2">
    <source>
        <dbReference type="PROSITE" id="PS50093"/>
    </source>
</evidence>
<sequence>MGKNLLSFFTIGFSLISTIVSAQSMVGVNPQTGASTVNIPVYTMSAGQMALPVSLSYYGNGIKTKDMEGTAGMGWQLNVGGQVSRMVKGLPDDVTKDDAGNPRLGWMSSLDTAANSIAGFTIANNGSTCANETTDINYINTHFSYRNDSEPDRFSVNAPGLSCQLVYDRASNTFKPVNYQDLTITYQTDPTSHLITSFTITNDKGITYLFGNDIDAFPANNKVTRKTIAGTNVYLKNKYLQYQYGISYYDTWSLSNMTDVSGNAIVLNYTTPSPSLATTDTVALFVGGATSAALQYRVSESNTPYTLLSIQAYSAYGASPTQLSFNWTTSTTGQTVISSINLKNGSQVARNFQFGYSYVTYTPTGFNRMFLRSYSEPLCSSPVNYQFAYAGETGSGGSYTTTLPDSSQNKYDYWGYYSTAPGSSTSRLPTIYVNPSTATYPRYLVRASASPGTAYSYTLSGVSRAVDPANIAAGSLIKVITAENGNSNIIYEPNDYYDVPSATTVQGGGIRVKQIIDSVGTGSTNNIIRNYTYTNPASGASSGKPLSLPQFGFTIPYSGTNTGLALWTSASVLSSHDLSEEDHTILYEYVKFSQAAAGSTIYRYSVPATYWDASAVPVCSGCSTIDWTPTVNDVARTNCTSTYGPVSNGVYAYPFIPNANYDFERGLPISTISYNGDATPKKVSETYYTYQRSFNPTAITAFRVEDNVNGVLLAKAYNKYTVYYNTGELTTKVVNRIYDSPTLSQARADSTMYTYGSANHKLLTQQQSTNSDGSVITSKISYVKDYTAAAGTNANVTAIYNLQQQHINAPIESYQQVTRAGTTKTISAALTLFKGVTPGSKTLYLPFRQYQMIQPDGLSGFVPMTIAGQVLNFDSTHYVRTANYSAYDKTGFPLTVDDNFKHIKTTLPHHFARQPIAVFNNAAYGEVAYENFDSDQPSATPYGFTIAGTASYSPVGSHAGNAAGLTSGTQTVSSVTLTRNAAAANYIFSIWINAPASGTLSLTLSGISAHPTISYTAGGWTYYELKIPVGALSSSYTVSFTSSTNISIDDILFYPDVSSVATATYDPVYYYKIAATNTNGVSAYYTNDNWGRVLYAFDQDKNIVQKNTFVTAQDAGAHYTYQPSIYGSTSVTNTTPVSFSIANSDPCAAAGTTVSWDFGDGTKALTAGLISPTHTYHSSGTYTLRDTIHSPLYGNIITAPKTITVSPMPVPLTYSNFTMGGGDITSVIFTPVGGGTSYNFTGGTLQGGQVLQGNYSVQINLTGATHFNAGTGAGYNAIVLSTQNGVYSCANWVSSNSYTFSIDLSNVTTLDFQVSTFDCSHFSGAE</sequence>
<feature type="signal peptide" evidence="1">
    <location>
        <begin position="1"/>
        <end position="22"/>
    </location>
</feature>
<organism evidence="3 4">
    <name type="scientific">Mucilaginibacter lappiensis</name>
    <dbReference type="NCBI Taxonomy" id="354630"/>
    <lineage>
        <taxon>Bacteria</taxon>
        <taxon>Pseudomonadati</taxon>
        <taxon>Bacteroidota</taxon>
        <taxon>Sphingobacteriia</taxon>
        <taxon>Sphingobacteriales</taxon>
        <taxon>Sphingobacteriaceae</taxon>
        <taxon>Mucilaginibacter</taxon>
    </lineage>
</organism>
<evidence type="ECO:0000313" key="3">
    <source>
        <dbReference type="EMBL" id="MBB6126373.1"/>
    </source>
</evidence>
<dbReference type="SUPFAM" id="SSF49299">
    <property type="entry name" value="PKD domain"/>
    <property type="match status" value="1"/>
</dbReference>